<feature type="binding site" evidence="12">
    <location>
        <position position="79"/>
    </location>
    <ligand>
        <name>Ca(2+)</name>
        <dbReference type="ChEBI" id="CHEBI:29108"/>
        <label>1</label>
    </ligand>
</feature>
<keyword evidence="5" id="KW-0349">Heme</keyword>
<dbReference type="GO" id="GO:0005576">
    <property type="term" value="C:extracellular region"/>
    <property type="evidence" value="ECO:0007669"/>
    <property type="project" value="UniProtKB-SubCell"/>
</dbReference>
<dbReference type="GO" id="GO:0046872">
    <property type="term" value="F:metal ion binding"/>
    <property type="evidence" value="ECO:0007669"/>
    <property type="project" value="UniProtKB-KW"/>
</dbReference>
<proteinExistence type="evidence at transcript level"/>
<feature type="binding site" evidence="12">
    <location>
        <position position="82"/>
    </location>
    <ligand>
        <name>Ca(2+)</name>
        <dbReference type="ChEBI" id="CHEBI:29108"/>
        <label>1</label>
    </ligand>
</feature>
<dbReference type="InterPro" id="IPR010255">
    <property type="entry name" value="Haem_peroxidase_sf"/>
</dbReference>
<evidence type="ECO:0000256" key="1">
    <source>
        <dbReference type="ARBA" id="ARBA00000189"/>
    </source>
</evidence>
<sequence length="139" mass="15029">MEKRRRGSGGVPSLAVAVLAALLAAASMPSPPRVAAALSPDYYKDSCPGLESIVRYEVARKKNETVVTIPATLRLVFHDCMVGVSEILPLPLGRAYYSCPPLPNLLPPHRTALVRCSCSPLLAPRCAIPTLLLIYCYRI</sequence>
<keyword evidence="14" id="KW-0732">Signal</keyword>
<evidence type="ECO:0000256" key="11">
    <source>
        <dbReference type="PIRSR" id="PIRSR600823-1"/>
    </source>
</evidence>
<dbReference type="EMBL" id="EU971275">
    <property type="protein sequence ID" value="ACG43393.1"/>
    <property type="molecule type" value="mRNA"/>
</dbReference>
<feature type="active site" description="Proton acceptor" evidence="11">
    <location>
        <position position="78"/>
    </location>
</feature>
<dbReference type="Gene3D" id="1.10.520.10">
    <property type="match status" value="1"/>
</dbReference>
<evidence type="ECO:0000256" key="13">
    <source>
        <dbReference type="PIRSR" id="PIRSR600823-4"/>
    </source>
</evidence>
<keyword evidence="9" id="KW-0408">Iron</keyword>
<feature type="domain" description="Plant heme peroxidase family profile" evidence="15">
    <location>
        <begin position="37"/>
        <end position="82"/>
    </location>
</feature>
<comment type="catalytic activity">
    <reaction evidence="1">
        <text>2 a phenolic donor + H2O2 = 2 a phenolic radical donor + 2 H2O</text>
        <dbReference type="Rhea" id="RHEA:56136"/>
        <dbReference type="ChEBI" id="CHEBI:15377"/>
        <dbReference type="ChEBI" id="CHEBI:16240"/>
        <dbReference type="ChEBI" id="CHEBI:139520"/>
        <dbReference type="ChEBI" id="CHEBI:139521"/>
        <dbReference type="EC" id="1.11.1.7"/>
    </reaction>
</comment>
<evidence type="ECO:0000256" key="3">
    <source>
        <dbReference type="ARBA" id="ARBA00004613"/>
    </source>
</evidence>
<dbReference type="SUPFAM" id="SSF48113">
    <property type="entry name" value="Heme-dependent peroxidases"/>
    <property type="match status" value="1"/>
</dbReference>
<evidence type="ECO:0000256" key="2">
    <source>
        <dbReference type="ARBA" id="ARBA00001970"/>
    </source>
</evidence>
<dbReference type="PeroxiBase" id="790">
    <property type="entry name" value="ZmPrx80"/>
</dbReference>
<keyword evidence="6 12" id="KW-0479">Metal-binding</keyword>
<accession>B6U210</accession>
<evidence type="ECO:0000256" key="4">
    <source>
        <dbReference type="ARBA" id="ARBA00022559"/>
    </source>
</evidence>
<keyword evidence="10" id="KW-0376">Hydrogen peroxide</keyword>
<feature type="chain" id="PRO_5002850419" description="Plant heme peroxidase family profile domain-containing protein" evidence="14">
    <location>
        <begin position="37"/>
        <end position="139"/>
    </location>
</feature>
<evidence type="ECO:0000256" key="14">
    <source>
        <dbReference type="SAM" id="SignalP"/>
    </source>
</evidence>
<evidence type="ECO:0000313" key="16">
    <source>
        <dbReference type="EMBL" id="ACG43393.1"/>
    </source>
</evidence>
<keyword evidence="4" id="KW-0575">Peroxidase</keyword>
<evidence type="ECO:0000256" key="10">
    <source>
        <dbReference type="ARBA" id="ARBA00023324"/>
    </source>
</evidence>
<evidence type="ECO:0000256" key="12">
    <source>
        <dbReference type="PIRSR" id="PIRSR600823-3"/>
    </source>
</evidence>
<dbReference type="InterPro" id="IPR000823">
    <property type="entry name" value="Peroxidase_pln"/>
</dbReference>
<dbReference type="AlphaFoldDB" id="B6U210"/>
<evidence type="ECO:0000256" key="7">
    <source>
        <dbReference type="ARBA" id="ARBA00022837"/>
    </source>
</evidence>
<keyword evidence="7 12" id="KW-0106">Calcium</keyword>
<evidence type="ECO:0000256" key="6">
    <source>
        <dbReference type="ARBA" id="ARBA00022723"/>
    </source>
</evidence>
<organism evidence="16">
    <name type="scientific">Zea mays</name>
    <name type="common">Maize</name>
    <dbReference type="NCBI Taxonomy" id="4577"/>
    <lineage>
        <taxon>Eukaryota</taxon>
        <taxon>Viridiplantae</taxon>
        <taxon>Streptophyta</taxon>
        <taxon>Embryophyta</taxon>
        <taxon>Tracheophyta</taxon>
        <taxon>Spermatophyta</taxon>
        <taxon>Magnoliopsida</taxon>
        <taxon>Liliopsida</taxon>
        <taxon>Poales</taxon>
        <taxon>Poaceae</taxon>
        <taxon>PACMAD clade</taxon>
        <taxon>Panicoideae</taxon>
        <taxon>Andropogonodae</taxon>
        <taxon>Andropogoneae</taxon>
        <taxon>Tripsacinae</taxon>
        <taxon>Zea</taxon>
    </lineage>
</organism>
<evidence type="ECO:0000256" key="9">
    <source>
        <dbReference type="ARBA" id="ARBA00023004"/>
    </source>
</evidence>
<dbReference type="GO" id="GO:0020037">
    <property type="term" value="F:heme binding"/>
    <property type="evidence" value="ECO:0007669"/>
    <property type="project" value="InterPro"/>
</dbReference>
<name>B6U210_MAIZE</name>
<comment type="subcellular location">
    <subcellularLocation>
        <location evidence="3">Secreted</location>
    </subcellularLocation>
</comment>
<keyword evidence="8" id="KW-0560">Oxidoreductase</keyword>
<reference evidence="16" key="1">
    <citation type="journal article" date="2009" name="Plant Mol. Biol.">
        <title>Insights into corn genes derived from large-scale cDNA sequencing.</title>
        <authorList>
            <person name="Alexandrov N.N."/>
            <person name="Brover V.V."/>
            <person name="Freidin S."/>
            <person name="Troukhan M.E."/>
            <person name="Tatarinova T.V."/>
            <person name="Zhang H."/>
            <person name="Swaller T.J."/>
            <person name="Lu Y.P."/>
            <person name="Bouck J."/>
            <person name="Flavell R.B."/>
            <person name="Feldmann K.A."/>
        </authorList>
    </citation>
    <scope>NUCLEOTIDE SEQUENCE</scope>
</reference>
<evidence type="ECO:0000256" key="5">
    <source>
        <dbReference type="ARBA" id="ARBA00022617"/>
    </source>
</evidence>
<dbReference type="GO" id="GO:0006979">
    <property type="term" value="P:response to oxidative stress"/>
    <property type="evidence" value="ECO:0007669"/>
    <property type="project" value="InterPro"/>
</dbReference>
<protein>
    <recommendedName>
        <fullName evidence="15">Plant heme peroxidase family profile domain-containing protein</fullName>
    </recommendedName>
</protein>
<feature type="signal peptide" evidence="14">
    <location>
        <begin position="1"/>
        <end position="36"/>
    </location>
</feature>
<evidence type="ECO:0000259" key="15">
    <source>
        <dbReference type="PROSITE" id="PS50873"/>
    </source>
</evidence>
<feature type="site" description="Transition state stabilizer" evidence="13">
    <location>
        <position position="74"/>
    </location>
</feature>
<dbReference type="GO" id="GO:0042744">
    <property type="term" value="P:hydrogen peroxide catabolic process"/>
    <property type="evidence" value="ECO:0007669"/>
    <property type="project" value="UniProtKB-KW"/>
</dbReference>
<comment type="cofactor">
    <cofactor evidence="12">
        <name>Ca(2+)</name>
        <dbReference type="ChEBI" id="CHEBI:29108"/>
    </cofactor>
    <text evidence="12">Binds 2 calcium ions per subunit.</text>
</comment>
<evidence type="ECO:0000256" key="8">
    <source>
        <dbReference type="ARBA" id="ARBA00023002"/>
    </source>
</evidence>
<dbReference type="GO" id="GO:0140825">
    <property type="term" value="F:lactoperoxidase activity"/>
    <property type="evidence" value="ECO:0007669"/>
    <property type="project" value="UniProtKB-EC"/>
</dbReference>
<comment type="cofactor">
    <cofactor evidence="2">
        <name>heme b</name>
        <dbReference type="ChEBI" id="CHEBI:60344"/>
    </cofactor>
</comment>
<dbReference type="PROSITE" id="PS50873">
    <property type="entry name" value="PEROXIDASE_4"/>
    <property type="match status" value="1"/>
</dbReference>
<dbReference type="PANTHER" id="PTHR31517">
    <property type="match status" value="1"/>
</dbReference>
<dbReference type="InterPro" id="IPR002016">
    <property type="entry name" value="Haem_peroxidase"/>
</dbReference>
<dbReference type="PANTHER" id="PTHR31517:SF35">
    <property type="entry name" value="PEROXIDASE"/>
    <property type="match status" value="1"/>
</dbReference>